<dbReference type="Pfam" id="PF07653">
    <property type="entry name" value="SH3_2"/>
    <property type="match status" value="1"/>
</dbReference>
<sequence>MDPSLAKDVIEHNDSPGGGNKKAKSIFSYAAENFILKAEPNLLPKNNLPTKISRGEKLEVILVLKNDGSAKKEQSNWCLVRTANKKEGYIPAEYLSSSQVGKNDTPERRLASLTPPNTRSFAFPDEAKGTKKARGTERPFFDPATGEMTENIPEFTEIPGRENVGTTDSGPKVDDRYKDKEFWVSASSLNVRENPEINSIILDRIVRGGKVKVLQSTNYEETIDGLSGVWHQIESGYQKGWVFAGYLSSSEVVAYENTDNSGGPSFPSENPEDLKPGAKRYVRSLSLRMRDEPNDYGTVITTIPGDERIKIIDAKPEIETIGGVRSKWIYVSWDDQWEGWIFGGFVSKDKGALVDNDDISKYFQIPVDNDRYVSSSFGTRVDPVTGKVGAFHSGIDLPATIGTPIRAVSDGKVWKTITTSGGYGMLTILSHKNNIYTYYAHQNERKVAEGENVKSGDVIGEVGNTGKSTGPHLHFEVRKGPSQQALDPGAYLPK</sequence>
<dbReference type="EMBL" id="RQGD01000025">
    <property type="protein sequence ID" value="TGL59236.1"/>
    <property type="molecule type" value="Genomic_DNA"/>
</dbReference>
<dbReference type="Gene3D" id="2.70.70.10">
    <property type="entry name" value="Glucose Permease (Domain IIA)"/>
    <property type="match status" value="1"/>
</dbReference>
<dbReference type="InterPro" id="IPR001452">
    <property type="entry name" value="SH3_domain"/>
</dbReference>
<accession>A0A4R9K288</accession>
<organism evidence="4 5">
    <name type="scientific">Leptospira ognonensis</name>
    <dbReference type="NCBI Taxonomy" id="2484945"/>
    <lineage>
        <taxon>Bacteria</taxon>
        <taxon>Pseudomonadati</taxon>
        <taxon>Spirochaetota</taxon>
        <taxon>Spirochaetia</taxon>
        <taxon>Leptospirales</taxon>
        <taxon>Leptospiraceae</taxon>
        <taxon>Leptospira</taxon>
    </lineage>
</organism>
<feature type="compositionally biased region" description="Basic and acidic residues" evidence="2">
    <location>
        <begin position="125"/>
        <end position="140"/>
    </location>
</feature>
<dbReference type="PROSITE" id="PS51781">
    <property type="entry name" value="SH3B"/>
    <property type="match status" value="2"/>
</dbReference>
<name>A0A4R9K288_9LEPT</name>
<dbReference type="PANTHER" id="PTHR21666:SF290">
    <property type="entry name" value="PEPTIDASE M23 DOMAIN PROTEIN"/>
    <property type="match status" value="1"/>
</dbReference>
<dbReference type="Gene3D" id="2.30.30.40">
    <property type="entry name" value="SH3 Domains"/>
    <property type="match status" value="3"/>
</dbReference>
<evidence type="ECO:0000259" key="3">
    <source>
        <dbReference type="PROSITE" id="PS51781"/>
    </source>
</evidence>
<gene>
    <name evidence="4" type="ORF">EHQ58_09960</name>
</gene>
<dbReference type="SUPFAM" id="SSF51261">
    <property type="entry name" value="Duplicated hybrid motif"/>
    <property type="match status" value="1"/>
</dbReference>
<protein>
    <submittedName>
        <fullName evidence="4">Peptidase</fullName>
    </submittedName>
</protein>
<dbReference type="CDD" id="cd12797">
    <property type="entry name" value="M23_peptidase"/>
    <property type="match status" value="1"/>
</dbReference>
<dbReference type="InterPro" id="IPR003646">
    <property type="entry name" value="SH3-like_bac-type"/>
</dbReference>
<evidence type="ECO:0000313" key="4">
    <source>
        <dbReference type="EMBL" id="TGL59236.1"/>
    </source>
</evidence>
<dbReference type="Pfam" id="PF01551">
    <property type="entry name" value="Peptidase_M23"/>
    <property type="match status" value="1"/>
</dbReference>
<dbReference type="GO" id="GO:0004222">
    <property type="term" value="F:metalloendopeptidase activity"/>
    <property type="evidence" value="ECO:0007669"/>
    <property type="project" value="TreeGrafter"/>
</dbReference>
<dbReference type="Proteomes" id="UP000297693">
    <property type="component" value="Unassembled WGS sequence"/>
</dbReference>
<feature type="domain" description="SH3b" evidence="3">
    <location>
        <begin position="179"/>
        <end position="251"/>
    </location>
</feature>
<dbReference type="AlphaFoldDB" id="A0A4R9K288"/>
<comment type="caution">
    <text evidence="4">The sequence shown here is derived from an EMBL/GenBank/DDBJ whole genome shotgun (WGS) entry which is preliminary data.</text>
</comment>
<dbReference type="OrthoDB" id="305469at2"/>
<keyword evidence="1" id="KW-0728">SH3 domain</keyword>
<reference evidence="4" key="1">
    <citation type="journal article" date="2019" name="PLoS Negl. Trop. Dis.">
        <title>Revisiting the worldwide diversity of Leptospira species in the environment.</title>
        <authorList>
            <person name="Vincent A.T."/>
            <person name="Schiettekatte O."/>
            <person name="Bourhy P."/>
            <person name="Veyrier F.J."/>
            <person name="Picardeau M."/>
        </authorList>
    </citation>
    <scope>NUCLEOTIDE SEQUENCE [LARGE SCALE GENOMIC DNA]</scope>
    <source>
        <strain evidence="4">201702476</strain>
    </source>
</reference>
<evidence type="ECO:0000313" key="5">
    <source>
        <dbReference type="Proteomes" id="UP000297693"/>
    </source>
</evidence>
<dbReference type="SMART" id="SM00287">
    <property type="entry name" value="SH3b"/>
    <property type="match status" value="2"/>
</dbReference>
<dbReference type="CDD" id="cd00174">
    <property type="entry name" value="SH3"/>
    <property type="match status" value="1"/>
</dbReference>
<keyword evidence="5" id="KW-1185">Reference proteome</keyword>
<proteinExistence type="predicted"/>
<dbReference type="InterPro" id="IPR011055">
    <property type="entry name" value="Dup_hybrid_motif"/>
</dbReference>
<feature type="domain" description="SH3b" evidence="3">
    <location>
        <begin position="277"/>
        <end position="350"/>
    </location>
</feature>
<dbReference type="InterPro" id="IPR016047">
    <property type="entry name" value="M23ase_b-sheet_dom"/>
</dbReference>
<feature type="region of interest" description="Disordered" evidence="2">
    <location>
        <begin position="1"/>
        <end position="21"/>
    </location>
</feature>
<evidence type="ECO:0000256" key="2">
    <source>
        <dbReference type="SAM" id="MobiDB-lite"/>
    </source>
</evidence>
<dbReference type="InterPro" id="IPR050570">
    <property type="entry name" value="Cell_wall_metabolism_enzyme"/>
</dbReference>
<dbReference type="Pfam" id="PF08239">
    <property type="entry name" value="SH3_3"/>
    <property type="match status" value="1"/>
</dbReference>
<dbReference type="PANTHER" id="PTHR21666">
    <property type="entry name" value="PEPTIDASE-RELATED"/>
    <property type="match status" value="1"/>
</dbReference>
<evidence type="ECO:0000256" key="1">
    <source>
        <dbReference type="ARBA" id="ARBA00022443"/>
    </source>
</evidence>
<feature type="region of interest" description="Disordered" evidence="2">
    <location>
        <begin position="98"/>
        <end position="147"/>
    </location>
</feature>